<reference evidence="1 2" key="1">
    <citation type="submission" date="2021-06" db="EMBL/GenBank/DDBJ databases">
        <authorList>
            <person name="Sun Q."/>
            <person name="Li D."/>
        </authorList>
    </citation>
    <scope>NUCLEOTIDE SEQUENCE [LARGE SCALE GENOMIC DNA]</scope>
    <source>
        <strain evidence="1 2">MSJ-5</strain>
    </source>
</reference>
<organism evidence="1 2">
    <name type="scientific">Alkaliphilus flagellatus</name>
    <dbReference type="NCBI Taxonomy" id="2841507"/>
    <lineage>
        <taxon>Bacteria</taxon>
        <taxon>Bacillati</taxon>
        <taxon>Bacillota</taxon>
        <taxon>Clostridia</taxon>
        <taxon>Peptostreptococcales</taxon>
        <taxon>Natronincolaceae</taxon>
        <taxon>Alkaliphilus</taxon>
    </lineage>
</organism>
<accession>A0ABS6G220</accession>
<protein>
    <recommendedName>
        <fullName evidence="3">DUF4430 domain-containing protein</fullName>
    </recommendedName>
</protein>
<dbReference type="EMBL" id="JAHLQK010000003">
    <property type="protein sequence ID" value="MBU5676510.1"/>
    <property type="molecule type" value="Genomic_DNA"/>
</dbReference>
<evidence type="ECO:0008006" key="3">
    <source>
        <dbReference type="Google" id="ProtNLM"/>
    </source>
</evidence>
<gene>
    <name evidence="1" type="ORF">KQI88_08780</name>
</gene>
<keyword evidence="2" id="KW-1185">Reference proteome</keyword>
<name>A0ABS6G220_9FIRM</name>
<proteinExistence type="predicted"/>
<sequence>MKKLLFLLCIILFLAFGIGCVRNENPDNVVPDNNVVPGKTPNITEETLTGSASIIEKYKEIEYAEAYVENNKLILYLIPINKDVPKERVREIGISFLKALSGYTVNEGLKGPTDESYGEIYDYYNVEILVEGENGTIIDKGTKSKGKNEIKWQ</sequence>
<comment type="caution">
    <text evidence="1">The sequence shown here is derived from an EMBL/GenBank/DDBJ whole genome shotgun (WGS) entry which is preliminary data.</text>
</comment>
<evidence type="ECO:0000313" key="2">
    <source>
        <dbReference type="Proteomes" id="UP000779508"/>
    </source>
</evidence>
<dbReference type="PROSITE" id="PS51257">
    <property type="entry name" value="PROKAR_LIPOPROTEIN"/>
    <property type="match status" value="1"/>
</dbReference>
<dbReference type="RefSeq" id="WP_216416323.1">
    <property type="nucleotide sequence ID" value="NZ_JAHLQK010000003.1"/>
</dbReference>
<evidence type="ECO:0000313" key="1">
    <source>
        <dbReference type="EMBL" id="MBU5676510.1"/>
    </source>
</evidence>
<dbReference type="Proteomes" id="UP000779508">
    <property type="component" value="Unassembled WGS sequence"/>
</dbReference>